<accession>A0A5J4VZV7</accession>
<protein>
    <submittedName>
        <fullName evidence="1">Uncharacterized protein</fullName>
    </submittedName>
</protein>
<evidence type="ECO:0000313" key="1">
    <source>
        <dbReference type="EMBL" id="KAA6388108.1"/>
    </source>
</evidence>
<dbReference type="AlphaFoldDB" id="A0A5J4VZV7"/>
<gene>
    <name evidence="1" type="ORF">EZS28_016366</name>
</gene>
<dbReference type="Proteomes" id="UP000324800">
    <property type="component" value="Unassembled WGS sequence"/>
</dbReference>
<sequence>MYTTEDRQHNNRILNLKMEGSICDPTPCQRNISPFQINEQVIRQVLISLRRQEGFAINSMNIPWRGKELLQHITVGLIPKVIQNLIKDKVAAVSNLPRW</sequence>
<organism evidence="1 2">
    <name type="scientific">Streblomastix strix</name>
    <dbReference type="NCBI Taxonomy" id="222440"/>
    <lineage>
        <taxon>Eukaryota</taxon>
        <taxon>Metamonada</taxon>
        <taxon>Preaxostyla</taxon>
        <taxon>Oxymonadida</taxon>
        <taxon>Streblomastigidae</taxon>
        <taxon>Streblomastix</taxon>
    </lineage>
</organism>
<comment type="caution">
    <text evidence="1">The sequence shown here is derived from an EMBL/GenBank/DDBJ whole genome shotgun (WGS) entry which is preliminary data.</text>
</comment>
<reference evidence="1 2" key="1">
    <citation type="submission" date="2019-03" db="EMBL/GenBank/DDBJ databases">
        <title>Single cell metagenomics reveals metabolic interactions within the superorganism composed of flagellate Streblomastix strix and complex community of Bacteroidetes bacteria on its surface.</title>
        <authorList>
            <person name="Treitli S.C."/>
            <person name="Kolisko M."/>
            <person name="Husnik F."/>
            <person name="Keeling P."/>
            <person name="Hampl V."/>
        </authorList>
    </citation>
    <scope>NUCLEOTIDE SEQUENCE [LARGE SCALE GENOMIC DNA]</scope>
    <source>
        <strain evidence="1">ST1C</strain>
    </source>
</reference>
<dbReference type="EMBL" id="SNRW01004114">
    <property type="protein sequence ID" value="KAA6388108.1"/>
    <property type="molecule type" value="Genomic_DNA"/>
</dbReference>
<dbReference type="OrthoDB" id="2897838at2759"/>
<name>A0A5J4VZV7_9EUKA</name>
<evidence type="ECO:0000313" key="2">
    <source>
        <dbReference type="Proteomes" id="UP000324800"/>
    </source>
</evidence>
<proteinExistence type="predicted"/>